<keyword evidence="5 7" id="KW-0378">Hydrolase</keyword>
<dbReference type="NCBIfam" id="TIGR00043">
    <property type="entry name" value="rRNA maturation RNase YbeY"/>
    <property type="match status" value="1"/>
</dbReference>
<dbReference type="HAMAP" id="MF_00009">
    <property type="entry name" value="Endoribonucl_YbeY"/>
    <property type="match status" value="1"/>
</dbReference>
<keyword evidence="7" id="KW-0963">Cytoplasm</keyword>
<keyword evidence="3 7" id="KW-0479">Metal-binding</keyword>
<evidence type="ECO:0000256" key="7">
    <source>
        <dbReference type="HAMAP-Rule" id="MF_00009"/>
    </source>
</evidence>
<dbReference type="GO" id="GO:0004222">
    <property type="term" value="F:metalloendopeptidase activity"/>
    <property type="evidence" value="ECO:0007669"/>
    <property type="project" value="InterPro"/>
</dbReference>
<protein>
    <recommendedName>
        <fullName evidence="7">Endoribonuclease YbeY</fullName>
        <ecNumber evidence="7">3.1.-.-</ecNumber>
    </recommendedName>
</protein>
<dbReference type="EC" id="3.1.-.-" evidence="7"/>
<sequence length="141" mass="16136">MEIIVQNKTERTIDSKKVSNIAKKVIEKELADTEIGSLNILLTDDAEITSINKQFRNKEESTDILSFGYGLEEEPIGDIVISLERIAEQSQEFGNSFEEELLYITIHGVLHVLGYNHEGDDTEDEEIFLLQKKYFRELVKG</sequence>
<comment type="function">
    <text evidence="7">Single strand-specific metallo-endoribonuclease involved in late-stage 70S ribosome quality control and in maturation of the 3' terminus of the 16S rRNA.</text>
</comment>
<feature type="binding site" evidence="7">
    <location>
        <position position="111"/>
    </location>
    <ligand>
        <name>Zn(2+)</name>
        <dbReference type="ChEBI" id="CHEBI:29105"/>
        <note>catalytic</note>
    </ligand>
</feature>
<evidence type="ECO:0000256" key="5">
    <source>
        <dbReference type="ARBA" id="ARBA00022801"/>
    </source>
</evidence>
<dbReference type="KEGG" id="minf:MESINF_1915"/>
<dbReference type="GO" id="GO:0004521">
    <property type="term" value="F:RNA endonuclease activity"/>
    <property type="evidence" value="ECO:0007669"/>
    <property type="project" value="UniProtKB-UniRule"/>
</dbReference>
<dbReference type="PANTHER" id="PTHR46986">
    <property type="entry name" value="ENDORIBONUCLEASE YBEY, CHLOROPLASTIC"/>
    <property type="match status" value="1"/>
</dbReference>
<evidence type="ECO:0000256" key="1">
    <source>
        <dbReference type="ARBA" id="ARBA00010875"/>
    </source>
</evidence>
<dbReference type="Proteomes" id="UP000250796">
    <property type="component" value="Chromosome MESINF"/>
</dbReference>
<reference evidence="8 9" key="1">
    <citation type="submission" date="2017-01" db="EMBL/GenBank/DDBJ databases">
        <authorList>
            <person name="Erauso G."/>
        </authorList>
    </citation>
    <scope>NUCLEOTIDE SEQUENCE [LARGE SCALE GENOMIC DNA]</scope>
    <source>
        <strain evidence="8">MESINF1</strain>
    </source>
</reference>
<proteinExistence type="inferred from homology"/>
<dbReference type="RefSeq" id="WP_169699509.1">
    <property type="nucleotide sequence ID" value="NZ_LS974202.1"/>
</dbReference>
<name>A0A7Z7PNT9_9BACT</name>
<evidence type="ECO:0000313" key="9">
    <source>
        <dbReference type="Proteomes" id="UP000250796"/>
    </source>
</evidence>
<keyword evidence="9" id="KW-1185">Reference proteome</keyword>
<dbReference type="AlphaFoldDB" id="A0A7Z7PNT9"/>
<comment type="similarity">
    <text evidence="1 7">Belongs to the endoribonuclease YbeY family.</text>
</comment>
<evidence type="ECO:0000256" key="4">
    <source>
        <dbReference type="ARBA" id="ARBA00022759"/>
    </source>
</evidence>
<dbReference type="GO" id="GO:0006364">
    <property type="term" value="P:rRNA processing"/>
    <property type="evidence" value="ECO:0007669"/>
    <property type="project" value="UniProtKB-UniRule"/>
</dbReference>
<keyword evidence="4 7" id="KW-0255">Endonuclease</keyword>
<dbReference type="EMBL" id="LS974202">
    <property type="protein sequence ID" value="SSC13355.1"/>
    <property type="molecule type" value="Genomic_DNA"/>
</dbReference>
<feature type="binding site" evidence="7">
    <location>
        <position position="117"/>
    </location>
    <ligand>
        <name>Zn(2+)</name>
        <dbReference type="ChEBI" id="CHEBI:29105"/>
        <note>catalytic</note>
    </ligand>
</feature>
<dbReference type="Gene3D" id="3.40.390.30">
    <property type="entry name" value="Metalloproteases ('zincins'), catalytic domain"/>
    <property type="match status" value="1"/>
</dbReference>
<dbReference type="InterPro" id="IPR002036">
    <property type="entry name" value="YbeY"/>
</dbReference>
<evidence type="ECO:0000256" key="3">
    <source>
        <dbReference type="ARBA" id="ARBA00022723"/>
    </source>
</evidence>
<evidence type="ECO:0000313" key="8">
    <source>
        <dbReference type="EMBL" id="SSC13355.1"/>
    </source>
</evidence>
<evidence type="ECO:0000256" key="2">
    <source>
        <dbReference type="ARBA" id="ARBA00022722"/>
    </source>
</evidence>
<dbReference type="InterPro" id="IPR023091">
    <property type="entry name" value="MetalPrtase_cat_dom_sf_prd"/>
</dbReference>
<dbReference type="GO" id="GO:0005737">
    <property type="term" value="C:cytoplasm"/>
    <property type="evidence" value="ECO:0007669"/>
    <property type="project" value="UniProtKB-SubCell"/>
</dbReference>
<evidence type="ECO:0000256" key="6">
    <source>
        <dbReference type="ARBA" id="ARBA00022833"/>
    </source>
</evidence>
<keyword evidence="7" id="KW-0690">Ribosome biogenesis</keyword>
<keyword evidence="2 7" id="KW-0540">Nuclease</keyword>
<keyword evidence="6 7" id="KW-0862">Zinc</keyword>
<accession>A0A7Z7PNT9</accession>
<organism evidence="8 9">
    <name type="scientific">Mesotoga infera</name>
    <dbReference type="NCBI Taxonomy" id="1236046"/>
    <lineage>
        <taxon>Bacteria</taxon>
        <taxon>Thermotogati</taxon>
        <taxon>Thermotogota</taxon>
        <taxon>Thermotogae</taxon>
        <taxon>Kosmotogales</taxon>
        <taxon>Kosmotogaceae</taxon>
        <taxon>Mesotoga</taxon>
    </lineage>
</organism>
<dbReference type="GO" id="GO:0008270">
    <property type="term" value="F:zinc ion binding"/>
    <property type="evidence" value="ECO:0007669"/>
    <property type="project" value="UniProtKB-UniRule"/>
</dbReference>
<feature type="binding site" evidence="7">
    <location>
        <position position="107"/>
    </location>
    <ligand>
        <name>Zn(2+)</name>
        <dbReference type="ChEBI" id="CHEBI:29105"/>
        <note>catalytic</note>
    </ligand>
</feature>
<keyword evidence="7" id="KW-0698">rRNA processing</keyword>
<comment type="cofactor">
    <cofactor evidence="7">
        <name>Zn(2+)</name>
        <dbReference type="ChEBI" id="CHEBI:29105"/>
    </cofactor>
    <text evidence="7">Binds 1 zinc ion.</text>
</comment>
<gene>
    <name evidence="7 8" type="primary">ybeY</name>
    <name evidence="8" type="ORF">MESINF_1915</name>
</gene>
<dbReference type="SUPFAM" id="SSF55486">
    <property type="entry name" value="Metalloproteases ('zincins'), catalytic domain"/>
    <property type="match status" value="1"/>
</dbReference>
<dbReference type="Pfam" id="PF02130">
    <property type="entry name" value="YbeY"/>
    <property type="match status" value="1"/>
</dbReference>
<comment type="subcellular location">
    <subcellularLocation>
        <location evidence="7">Cytoplasm</location>
    </subcellularLocation>
</comment>
<dbReference type="PANTHER" id="PTHR46986:SF1">
    <property type="entry name" value="ENDORIBONUCLEASE YBEY, CHLOROPLASTIC"/>
    <property type="match status" value="1"/>
</dbReference>